<proteinExistence type="predicted"/>
<organism evidence="1 2">
    <name type="scientific">candidate division WOR-3 bacterium</name>
    <dbReference type="NCBI Taxonomy" id="2052148"/>
    <lineage>
        <taxon>Bacteria</taxon>
        <taxon>Bacteria division WOR-3</taxon>
    </lineage>
</organism>
<accession>A0A938BTQ8</accession>
<comment type="caution">
    <text evidence="1">The sequence shown here is derived from an EMBL/GenBank/DDBJ whole genome shotgun (WGS) entry which is preliminary data.</text>
</comment>
<dbReference type="EMBL" id="VGIR01000063">
    <property type="protein sequence ID" value="MBM3332144.1"/>
    <property type="molecule type" value="Genomic_DNA"/>
</dbReference>
<dbReference type="Gene3D" id="1.20.58.800">
    <property type="match status" value="1"/>
</dbReference>
<evidence type="ECO:0000313" key="1">
    <source>
        <dbReference type="EMBL" id="MBM3332144.1"/>
    </source>
</evidence>
<dbReference type="AlphaFoldDB" id="A0A938BTQ8"/>
<name>A0A938BTQ8_UNCW3</name>
<reference evidence="1" key="1">
    <citation type="submission" date="2019-03" db="EMBL/GenBank/DDBJ databases">
        <title>Lake Tanganyika Metagenome-Assembled Genomes (MAGs).</title>
        <authorList>
            <person name="Tran P."/>
        </authorList>
    </citation>
    <scope>NUCLEOTIDE SEQUENCE</scope>
    <source>
        <strain evidence="1">K_DeepCast_150m_m2_040</strain>
    </source>
</reference>
<protein>
    <submittedName>
        <fullName evidence="1">Uncharacterized protein</fullName>
    </submittedName>
</protein>
<gene>
    <name evidence="1" type="ORF">FJY68_09920</name>
</gene>
<sequence length="123" mass="14046">MTDPKKRADRWKAKYNLKRVNETLTDLREDMAARYEAAMNQVYAMEMKVKEVINAAGVSTSLYVSYLNFGRQLYKLSRQQLISGETLAMAAQVLLDKWTARGCDPAVLARIRKDVFTIEAPKP</sequence>
<evidence type="ECO:0000313" key="2">
    <source>
        <dbReference type="Proteomes" id="UP000779900"/>
    </source>
</evidence>
<dbReference type="Proteomes" id="UP000779900">
    <property type="component" value="Unassembled WGS sequence"/>
</dbReference>